<dbReference type="Proteomes" id="UP001642483">
    <property type="component" value="Unassembled WGS sequence"/>
</dbReference>
<dbReference type="InterPro" id="IPR012340">
    <property type="entry name" value="NA-bd_OB-fold"/>
</dbReference>
<feature type="region of interest" description="Disordered" evidence="10">
    <location>
        <begin position="174"/>
        <end position="198"/>
    </location>
</feature>
<protein>
    <recommendedName>
        <fullName evidence="9">Replication protein A subunit</fullName>
    </recommendedName>
</protein>
<dbReference type="PANTHER" id="PTHR47165:SF4">
    <property type="entry name" value="OS03G0429900 PROTEIN"/>
    <property type="match status" value="1"/>
</dbReference>
<comment type="subcellular location">
    <subcellularLocation>
        <location evidence="1">Nucleus</location>
        <location evidence="1">PML body</location>
    </subcellularLocation>
</comment>
<evidence type="ECO:0000256" key="10">
    <source>
        <dbReference type="SAM" id="MobiDB-lite"/>
    </source>
</evidence>
<keyword evidence="7 9" id="KW-0238">DNA-binding</keyword>
<comment type="function">
    <text evidence="9">As part of the heterotrimeric replication protein A complex (RPA/RP-A), binds and stabilizes single-stranded DNA intermediates, that form during DNA replication or upon DNA stress. It prevents their reannealing and in parallel, recruits and activates different proteins and complexes involved in DNA metabolism. Thereby, it plays an essential role both in DNA replication and the cellular response to DNA damage.</text>
</comment>
<organism evidence="15 16">
    <name type="scientific">Clavelina lepadiformis</name>
    <name type="common">Light-bulb sea squirt</name>
    <name type="synonym">Ascidia lepadiformis</name>
    <dbReference type="NCBI Taxonomy" id="159417"/>
    <lineage>
        <taxon>Eukaryota</taxon>
        <taxon>Metazoa</taxon>
        <taxon>Chordata</taxon>
        <taxon>Tunicata</taxon>
        <taxon>Ascidiacea</taxon>
        <taxon>Aplousobranchia</taxon>
        <taxon>Clavelinidae</taxon>
        <taxon>Clavelina</taxon>
    </lineage>
</organism>
<dbReference type="InterPro" id="IPR007199">
    <property type="entry name" value="Rep_factor-A_N"/>
</dbReference>
<keyword evidence="8 9" id="KW-0539">Nucleus</keyword>
<evidence type="ECO:0000259" key="14">
    <source>
        <dbReference type="Pfam" id="PF16900"/>
    </source>
</evidence>
<feature type="domain" description="Replication protein A OB" evidence="14">
    <location>
        <begin position="331"/>
        <end position="426"/>
    </location>
</feature>
<dbReference type="PANTHER" id="PTHR47165">
    <property type="entry name" value="OS03G0429900 PROTEIN"/>
    <property type="match status" value="1"/>
</dbReference>
<evidence type="ECO:0000259" key="13">
    <source>
        <dbReference type="Pfam" id="PF08646"/>
    </source>
</evidence>
<dbReference type="CDD" id="cd04475">
    <property type="entry name" value="RPA1_DBD_B"/>
    <property type="match status" value="1"/>
</dbReference>
<reference evidence="15 16" key="1">
    <citation type="submission" date="2024-02" db="EMBL/GenBank/DDBJ databases">
        <authorList>
            <person name="Daric V."/>
            <person name="Darras S."/>
        </authorList>
    </citation>
    <scope>NUCLEOTIDE SEQUENCE [LARGE SCALE GENOMIC DNA]</scope>
</reference>
<keyword evidence="3 9" id="KW-0235">DNA replication</keyword>
<keyword evidence="5 9" id="KW-0863">Zinc-finger</keyword>
<comment type="subunit">
    <text evidence="9">Component of the heterotrimeric canonical replication protein A complex (RPA).</text>
</comment>
<feature type="domain" description="Replication factor A C-terminal" evidence="13">
    <location>
        <begin position="486"/>
        <end position="631"/>
    </location>
</feature>
<evidence type="ECO:0000256" key="6">
    <source>
        <dbReference type="ARBA" id="ARBA00022833"/>
    </source>
</evidence>
<dbReference type="Pfam" id="PF04057">
    <property type="entry name" value="Rep-A_N"/>
    <property type="match status" value="1"/>
</dbReference>
<dbReference type="InterPro" id="IPR013955">
    <property type="entry name" value="Rep_factor-A_C"/>
</dbReference>
<dbReference type="InterPro" id="IPR047192">
    <property type="entry name" value="Euk_RPA1_DBD_C"/>
</dbReference>
<evidence type="ECO:0000313" key="16">
    <source>
        <dbReference type="Proteomes" id="UP001642483"/>
    </source>
</evidence>
<proteinExistence type="inferred from homology"/>
<evidence type="ECO:0000259" key="12">
    <source>
        <dbReference type="Pfam" id="PF04057"/>
    </source>
</evidence>
<dbReference type="InterPro" id="IPR004591">
    <property type="entry name" value="Rfa1"/>
</dbReference>
<accession>A0ABP0F6F0</accession>
<sequence length="642" mass="70924">MHEQFLHFKNTPAVSYQATRSAFQQGLLTDKANMGCHLSEGAIQALMNGETPSNPVLQCLGIKTISGSGMDRVRLLLSDGLQSFGTSMLASQLNHLVTDGKLETFTVIRITQYQSTMLQGTKRILICLNLEIVKKAVEIGGKIGDPIPLAQAAGVGNVQQRAAPAKAYQNENICPPAPNTMQSPKPSHKTPWGKDEAPVTPGGTATRIMPIGALTPYQNKWSIRARVSQKGQMKEWKNARGEGKLFSFTVLDDSGDIRITCFKEEADKYFDIIEMGKVYYISNASLKPANQQYNNTSHDYEMTLRRDSVVTICDSGDSDTVPKIHYSFKKIKDLEKDINSFVDVIGIVKSVDELSTIMIKSQNREAKVRKFSLVDQSGAEIRVTLWGKEAENFDGSSNPVVALKGAKVSDFGNCSLSTVSTTTLSISPEITEAYELKNWYATGGSTQATQNLTTTGTGGGGSSSANWKTLADIKFESLGTSDKPDYITTKVTVLYCKKENALYQACPNAQCNKKVVDEGNGQFRCEKCNTQSSSFKYRMILNMHLADEYDSTWVTCFQEQGEMLLGVTAEEIGLLKVENESGYETALKKMNFNSYFMKLRVKSDKFNDEERTRVTVTNLSPISYVDYAQKLFADIDELQQAV</sequence>
<evidence type="ECO:0000256" key="9">
    <source>
        <dbReference type="RuleBase" id="RU364130"/>
    </source>
</evidence>
<dbReference type="InterPro" id="IPR004365">
    <property type="entry name" value="NA-bd_OB_tRNA"/>
</dbReference>
<evidence type="ECO:0000256" key="5">
    <source>
        <dbReference type="ARBA" id="ARBA00022771"/>
    </source>
</evidence>
<feature type="domain" description="OB" evidence="11">
    <location>
        <begin position="221"/>
        <end position="301"/>
    </location>
</feature>
<feature type="domain" description="Replication factor-A protein 1 N-terminal" evidence="12">
    <location>
        <begin position="38"/>
        <end position="134"/>
    </location>
</feature>
<evidence type="ECO:0000256" key="1">
    <source>
        <dbReference type="ARBA" id="ARBA00004322"/>
    </source>
</evidence>
<evidence type="ECO:0000259" key="11">
    <source>
        <dbReference type="Pfam" id="PF01336"/>
    </source>
</evidence>
<dbReference type="CDD" id="cd04476">
    <property type="entry name" value="RPA1_DBD_C"/>
    <property type="match status" value="1"/>
</dbReference>
<dbReference type="CDD" id="cd04477">
    <property type="entry name" value="RPA1N"/>
    <property type="match status" value="1"/>
</dbReference>
<evidence type="ECO:0000256" key="4">
    <source>
        <dbReference type="ARBA" id="ARBA00022723"/>
    </source>
</evidence>
<keyword evidence="6 9" id="KW-0862">Zinc</keyword>
<keyword evidence="16" id="KW-1185">Reference proteome</keyword>
<evidence type="ECO:0000313" key="15">
    <source>
        <dbReference type="EMBL" id="CAK8675278.1"/>
    </source>
</evidence>
<evidence type="ECO:0000256" key="7">
    <source>
        <dbReference type="ARBA" id="ARBA00023125"/>
    </source>
</evidence>
<evidence type="ECO:0000256" key="8">
    <source>
        <dbReference type="ARBA" id="ARBA00023242"/>
    </source>
</evidence>
<evidence type="ECO:0000256" key="3">
    <source>
        <dbReference type="ARBA" id="ARBA00022705"/>
    </source>
</evidence>
<dbReference type="InterPro" id="IPR031657">
    <property type="entry name" value="REPA_OB_2"/>
</dbReference>
<dbReference type="Gene3D" id="2.40.50.140">
    <property type="entry name" value="Nucleic acid-binding proteins"/>
    <property type="match status" value="4"/>
</dbReference>
<comment type="caution">
    <text evidence="15">The sequence shown here is derived from an EMBL/GenBank/DDBJ whole genome shotgun (WGS) entry which is preliminary data.</text>
</comment>
<dbReference type="Pfam" id="PF01336">
    <property type="entry name" value="tRNA_anti-codon"/>
    <property type="match status" value="1"/>
</dbReference>
<dbReference type="CDD" id="cd04474">
    <property type="entry name" value="RPA1_DBD_A"/>
    <property type="match status" value="1"/>
</dbReference>
<name>A0ABP0F6F0_CLALP</name>
<keyword evidence="4 9" id="KW-0479">Metal-binding</keyword>
<dbReference type="Pfam" id="PF08646">
    <property type="entry name" value="Rep_fac-A_C"/>
    <property type="match status" value="1"/>
</dbReference>
<dbReference type="Pfam" id="PF16900">
    <property type="entry name" value="REPA_OB_2"/>
    <property type="match status" value="1"/>
</dbReference>
<comment type="similarity">
    <text evidence="2 9">Belongs to the replication factor A protein 1 family.</text>
</comment>
<dbReference type="NCBIfam" id="TIGR00617">
    <property type="entry name" value="rpa1"/>
    <property type="match status" value="1"/>
</dbReference>
<dbReference type="EMBL" id="CAWYQH010000013">
    <property type="protein sequence ID" value="CAK8675278.1"/>
    <property type="molecule type" value="Genomic_DNA"/>
</dbReference>
<evidence type="ECO:0000256" key="2">
    <source>
        <dbReference type="ARBA" id="ARBA00005690"/>
    </source>
</evidence>
<dbReference type="SUPFAM" id="SSF50249">
    <property type="entry name" value="Nucleic acid-binding proteins"/>
    <property type="match status" value="4"/>
</dbReference>
<gene>
    <name evidence="15" type="ORF">CVLEPA_LOCUS4870</name>
</gene>